<keyword evidence="3 7" id="KW-0997">Cell inner membrane</keyword>
<comment type="function">
    <text evidence="7">Part of the tripartite ATP-independent periplasmic (TRAP) transport system.</text>
</comment>
<keyword evidence="6 7" id="KW-0472">Membrane</keyword>
<evidence type="ECO:0000259" key="8">
    <source>
        <dbReference type="Pfam" id="PF06808"/>
    </source>
</evidence>
<feature type="domain" description="TRAP C4-dicarboxylate transport system permease DctM subunit" evidence="8">
    <location>
        <begin position="11"/>
        <end position="427"/>
    </location>
</feature>
<reference evidence="9" key="2">
    <citation type="journal article" date="2018" name="ISME J.">
        <title>A dynamic microbial community with high functional redundancy inhabits the cold, oxic subseafloor aquifer.</title>
        <authorList>
            <person name="Tully B.J."/>
            <person name="Wheat C.G."/>
            <person name="Glazer B.T."/>
            <person name="Huber J.A."/>
        </authorList>
    </citation>
    <scope>NUCLEOTIDE SEQUENCE</scope>
    <source>
        <strain evidence="9">NORP83</strain>
    </source>
</reference>
<reference key="1">
    <citation type="submission" date="2017-08" db="EMBL/GenBank/DDBJ databases">
        <title>A dynamic microbial community with high functional redundancy inhabits the cold, oxic subseafloor aquifer.</title>
        <authorList>
            <person name="Tully B.J."/>
            <person name="Wheat C.G."/>
            <person name="Glazer B.T."/>
            <person name="Huber J.A."/>
        </authorList>
    </citation>
    <scope>NUCLEOTIDE SEQUENCE [LARGE SCALE GENOMIC DNA]</scope>
</reference>
<feature type="transmembrane region" description="Helical" evidence="7">
    <location>
        <begin position="364"/>
        <end position="389"/>
    </location>
</feature>
<name>A0A2A4Z1A2_9PROT</name>
<dbReference type="GO" id="GO:0005886">
    <property type="term" value="C:plasma membrane"/>
    <property type="evidence" value="ECO:0007669"/>
    <property type="project" value="UniProtKB-SubCell"/>
</dbReference>
<comment type="caution">
    <text evidence="7">Lacks conserved residue(s) required for the propagation of feature annotation.</text>
</comment>
<organism evidence="9">
    <name type="scientific">OCS116 cluster bacterium</name>
    <dbReference type="NCBI Taxonomy" id="2030921"/>
    <lineage>
        <taxon>Bacteria</taxon>
        <taxon>Pseudomonadati</taxon>
        <taxon>Pseudomonadota</taxon>
        <taxon>Alphaproteobacteria</taxon>
        <taxon>OCS116 cluster</taxon>
    </lineage>
</organism>
<feature type="transmembrane region" description="Helical" evidence="7">
    <location>
        <begin position="280"/>
        <end position="302"/>
    </location>
</feature>
<dbReference type="PIRSF" id="PIRSF006066">
    <property type="entry name" value="HI0050"/>
    <property type="match status" value="1"/>
</dbReference>
<gene>
    <name evidence="9" type="ORF">COB13_10020</name>
</gene>
<evidence type="ECO:0000256" key="4">
    <source>
        <dbReference type="ARBA" id="ARBA00022692"/>
    </source>
</evidence>
<feature type="transmembrane region" description="Helical" evidence="7">
    <location>
        <begin position="58"/>
        <end position="80"/>
    </location>
</feature>
<dbReference type="Pfam" id="PF06808">
    <property type="entry name" value="DctM"/>
    <property type="match status" value="1"/>
</dbReference>
<comment type="similarity">
    <text evidence="7">Belongs to the TRAP transporter large permease family.</text>
</comment>
<evidence type="ECO:0000256" key="1">
    <source>
        <dbReference type="ARBA" id="ARBA00004429"/>
    </source>
</evidence>
<accession>A0A2A4Z1A2</accession>
<proteinExistence type="inferred from homology"/>
<dbReference type="InterPro" id="IPR004681">
    <property type="entry name" value="TRAP_DctM"/>
</dbReference>
<dbReference type="GO" id="GO:0022857">
    <property type="term" value="F:transmembrane transporter activity"/>
    <property type="evidence" value="ECO:0007669"/>
    <property type="project" value="UniProtKB-UniRule"/>
</dbReference>
<evidence type="ECO:0000256" key="3">
    <source>
        <dbReference type="ARBA" id="ARBA00022519"/>
    </source>
</evidence>
<feature type="transmembrane region" description="Helical" evidence="7">
    <location>
        <begin position="180"/>
        <end position="201"/>
    </location>
</feature>
<dbReference type="EMBL" id="NVUS01000012">
    <property type="protein sequence ID" value="PCJ00348.1"/>
    <property type="molecule type" value="Genomic_DNA"/>
</dbReference>
<evidence type="ECO:0000256" key="5">
    <source>
        <dbReference type="ARBA" id="ARBA00022989"/>
    </source>
</evidence>
<sequence>MSATLIGSLGIVTMLLLMAARVPIGFALSGVAFVGIWMVRGAVPAASTLQNLPFEFTAHWTLTAVPMFVLMGAIAGNSGLTRDLFDALRMLLGRFRGGLAIATNFAGAGFAAACGSSLATTATLGKIAVPEMLRAGYSPSLATGVAAAVGTLGAIIPPSIMMIVYAIFAEVSAGKMLVAGILPGLLTAFVYGLMIYLRVLAKPSIAPIVRDSNISKHEKRQMVFRTWPLPIISFGIIGGIYSGIVSPTEAGALGVILAVVASAIKRNLTKDMLHSSLVEMITTTASILIIATGALLFTRFLALTGLPYEIASLVDNWGTDPLIIVLCTSVVFVIFGCFLDPLGVLLLTLPIVLPIFHAADINPIWIGVILVKYLEIGMLTPPLGLNVFVMKGVVGDSIALGTIFRGVSWFLLAEVVVMTLLISFPQIILFLPDLM</sequence>
<keyword evidence="4 7" id="KW-0812">Transmembrane</keyword>
<feature type="transmembrane region" description="Helical" evidence="7">
    <location>
        <begin position="409"/>
        <end position="431"/>
    </location>
</feature>
<comment type="subcellular location">
    <subcellularLocation>
        <location evidence="1 7">Cell inner membrane</location>
        <topology evidence="1 7">Multi-pass membrane protein</topology>
    </subcellularLocation>
</comment>
<protein>
    <recommendedName>
        <fullName evidence="7">TRAP transporter large permease protein</fullName>
    </recommendedName>
</protein>
<dbReference type="PANTHER" id="PTHR33362">
    <property type="entry name" value="SIALIC ACID TRAP TRANSPORTER PERMEASE PROTEIN SIAT-RELATED"/>
    <property type="match status" value="1"/>
</dbReference>
<dbReference type="PANTHER" id="PTHR33362:SF5">
    <property type="entry name" value="C4-DICARBOXYLATE TRAP TRANSPORTER LARGE PERMEASE PROTEIN DCTM"/>
    <property type="match status" value="1"/>
</dbReference>
<evidence type="ECO:0000313" key="9">
    <source>
        <dbReference type="EMBL" id="PCJ00348.1"/>
    </source>
</evidence>
<dbReference type="NCBIfam" id="TIGR00786">
    <property type="entry name" value="dctM"/>
    <property type="match status" value="1"/>
</dbReference>
<keyword evidence="5 7" id="KW-1133">Transmembrane helix</keyword>
<keyword evidence="2" id="KW-1003">Cell membrane</keyword>
<evidence type="ECO:0000256" key="6">
    <source>
        <dbReference type="ARBA" id="ARBA00023136"/>
    </source>
</evidence>
<comment type="subunit">
    <text evidence="7">The complex comprises the extracytoplasmic solute receptor protein and the two transmembrane proteins.</text>
</comment>
<feature type="transmembrane region" description="Helical" evidence="7">
    <location>
        <begin position="250"/>
        <end position="268"/>
    </location>
</feature>
<evidence type="ECO:0000256" key="7">
    <source>
        <dbReference type="RuleBase" id="RU369079"/>
    </source>
</evidence>
<feature type="transmembrane region" description="Helical" evidence="7">
    <location>
        <begin position="12"/>
        <end position="38"/>
    </location>
</feature>
<dbReference type="AlphaFoldDB" id="A0A2A4Z1A2"/>
<keyword evidence="7" id="KW-0813">Transport</keyword>
<evidence type="ECO:0000256" key="2">
    <source>
        <dbReference type="ARBA" id="ARBA00022475"/>
    </source>
</evidence>
<dbReference type="InterPro" id="IPR010656">
    <property type="entry name" value="DctM"/>
</dbReference>
<feature type="transmembrane region" description="Helical" evidence="7">
    <location>
        <begin position="141"/>
        <end position="168"/>
    </location>
</feature>
<feature type="transmembrane region" description="Helical" evidence="7">
    <location>
        <begin position="322"/>
        <end position="352"/>
    </location>
</feature>
<comment type="caution">
    <text evidence="9">The sequence shown here is derived from an EMBL/GenBank/DDBJ whole genome shotgun (WGS) entry which is preliminary data.</text>
</comment>
<feature type="transmembrane region" description="Helical" evidence="7">
    <location>
        <begin position="222"/>
        <end position="244"/>
    </location>
</feature>